<dbReference type="STRING" id="2512241.A0A553HXG0"/>
<comment type="similarity">
    <text evidence="1">Belongs to the CoA-transferase III family.</text>
</comment>
<gene>
    <name evidence="2" type="ORF">FHL15_006560</name>
</gene>
<dbReference type="Gene3D" id="3.40.50.10540">
    <property type="entry name" value="Crotonobetainyl-coa:carnitine coa-transferase, domain 1"/>
    <property type="match status" value="1"/>
</dbReference>
<dbReference type="Pfam" id="PF02515">
    <property type="entry name" value="CoA_transf_3"/>
    <property type="match status" value="1"/>
</dbReference>
<accession>A0A553HXG0</accession>
<reference evidence="3" key="1">
    <citation type="submission" date="2019-06" db="EMBL/GenBank/DDBJ databases">
        <title>Draft genome sequence of the griseofulvin-producing fungus Xylaria cubensis strain G536.</title>
        <authorList>
            <person name="Mead M.E."/>
            <person name="Raja H.A."/>
            <person name="Steenwyk J.L."/>
            <person name="Knowles S.L."/>
            <person name="Oberlies N.H."/>
            <person name="Rokas A."/>
        </authorList>
    </citation>
    <scope>NUCLEOTIDE SEQUENCE [LARGE SCALE GENOMIC DNA]</scope>
    <source>
        <strain evidence="3">G536</strain>
    </source>
</reference>
<dbReference type="SUPFAM" id="SSF89796">
    <property type="entry name" value="CoA-transferase family III (CaiB/BaiF)"/>
    <property type="match status" value="2"/>
</dbReference>
<sequence length="586" mass="64954">MSRIDMTANQQLPNSHVAPQEACYSVSNNANRALKILLQASQSELPTEFFRYSKDVVFDGRSTTGDSVCFPCPLRQQEACAALKALEGCAVAAIADLQRKKCYRKIIVSLEQVTCFLMSAYITTLDGLDKSNPKIRDRLPDTDLHDAQSILYRRLSAGLYETRNAGVFYHIHGSLDASTTLSMIGLPPFLPGLTDYGQCIKTIESSVKRFSTSELELRNQRFRQAGVAALTQEQYRETPHGRTLNSLPPYTIRSLEESTPPIPFEGQENRAERYQCLRGIRVIELCRVIAGPTIGRSLAAHGASVLKVTSPQIPDVPFFQLDVNFGKHATSLHLKDPADRAIFDALLVTADVIIDGYRPGVIARLGYSPEVLALKAAQRRRGVIYVAEDCFGGSGVPGAEWSGRAGWQQIADCVTGVAWEQGSFMGLNEPVVPPFPMSDYGTGSLGTIIALAGIYRRAIQGGSWICHCSLSQYNLFLLSLGSYPTEVQDELRRLHDPRFFELRHSDSVDEVGKRALHSIRRLHPRLFTDSVMQSTYSAGFDGIVRWPREALDVDGLRIGHVRATRPNGFDNPTWEGWEEDKTLLDA</sequence>
<dbReference type="OrthoDB" id="2308815at2759"/>
<dbReference type="PANTHER" id="PTHR48229:SF1">
    <property type="entry name" value="ALPHA METHYLACYL-COA RACEMASE-RELATED"/>
    <property type="match status" value="1"/>
</dbReference>
<comment type="caution">
    <text evidence="2">The sequence shown here is derived from an EMBL/GenBank/DDBJ whole genome shotgun (WGS) entry which is preliminary data.</text>
</comment>
<evidence type="ECO:0000313" key="3">
    <source>
        <dbReference type="Proteomes" id="UP000319160"/>
    </source>
</evidence>
<dbReference type="EMBL" id="VFLP01000035">
    <property type="protein sequence ID" value="TRX92633.1"/>
    <property type="molecule type" value="Genomic_DNA"/>
</dbReference>
<dbReference type="InterPro" id="IPR003673">
    <property type="entry name" value="CoA-Trfase_fam_III"/>
</dbReference>
<organism evidence="2 3">
    <name type="scientific">Xylaria flabelliformis</name>
    <dbReference type="NCBI Taxonomy" id="2512241"/>
    <lineage>
        <taxon>Eukaryota</taxon>
        <taxon>Fungi</taxon>
        <taxon>Dikarya</taxon>
        <taxon>Ascomycota</taxon>
        <taxon>Pezizomycotina</taxon>
        <taxon>Sordariomycetes</taxon>
        <taxon>Xylariomycetidae</taxon>
        <taxon>Xylariales</taxon>
        <taxon>Xylariaceae</taxon>
        <taxon>Xylaria</taxon>
    </lineage>
</organism>
<dbReference type="PANTHER" id="PTHR48229">
    <property type="entry name" value="CAIB/BAIF FAMILY ENZYME (AFU_ORTHOLOGUE AFUA_1G05360)-RELATED"/>
    <property type="match status" value="1"/>
</dbReference>
<evidence type="ECO:0000313" key="2">
    <source>
        <dbReference type="EMBL" id="TRX92633.1"/>
    </source>
</evidence>
<protein>
    <submittedName>
        <fullName evidence="2">Uncharacterized protein</fullName>
    </submittedName>
</protein>
<dbReference type="InterPro" id="IPR023606">
    <property type="entry name" value="CoA-Trfase_III_dom_1_sf"/>
</dbReference>
<proteinExistence type="inferred from homology"/>
<evidence type="ECO:0000256" key="1">
    <source>
        <dbReference type="ARBA" id="ARBA00008383"/>
    </source>
</evidence>
<dbReference type="GO" id="GO:0003824">
    <property type="term" value="F:catalytic activity"/>
    <property type="evidence" value="ECO:0007669"/>
    <property type="project" value="InterPro"/>
</dbReference>
<dbReference type="InterPro" id="IPR052985">
    <property type="entry name" value="CoA-trans_III_biosynth/detox"/>
</dbReference>
<name>A0A553HXG0_9PEZI</name>
<dbReference type="AlphaFoldDB" id="A0A553HXG0"/>
<keyword evidence="3" id="KW-1185">Reference proteome</keyword>
<dbReference type="Proteomes" id="UP000319160">
    <property type="component" value="Unassembled WGS sequence"/>
</dbReference>